<reference evidence="2" key="1">
    <citation type="submission" date="2021-03" db="EMBL/GenBank/DDBJ databases">
        <authorList>
            <person name="Tagirdzhanova G."/>
        </authorList>
    </citation>
    <scope>NUCLEOTIDE SEQUENCE</scope>
</reference>
<name>A0A8H3I1P6_9LECA</name>
<dbReference type="OrthoDB" id="5407645at2759"/>
<proteinExistence type="predicted"/>
<evidence type="ECO:0000313" key="2">
    <source>
        <dbReference type="EMBL" id="CAF9903850.1"/>
    </source>
</evidence>
<evidence type="ECO:0000256" key="1">
    <source>
        <dbReference type="SAM" id="MobiDB-lite"/>
    </source>
</evidence>
<feature type="compositionally biased region" description="Low complexity" evidence="1">
    <location>
        <begin position="54"/>
        <end position="68"/>
    </location>
</feature>
<sequence length="263" mass="29737">MPGHDDRKYREEVYIERRHSESPSRYATAPVPPPPRGSVPSFNPVSWEPERGRSSVSSRSSSVRPSGRAQMIAYDDQIRAHSVDGRRRDSSRHSVSSRGSYAMPMTPPAYPEEYIRHRRDSSRHSTTSRNSSIASHPCVEDPTWTSADEAARAKKARNKQLLYNGLAAITTIAATNNIYQSAKGYKERKEAVRYGEITEEEARSARKKSIAMDLFSVGVGAICVNNAVQGWKKTKSMKAEEEIRQAQWDHHVRDERRKSMVGY</sequence>
<evidence type="ECO:0000313" key="3">
    <source>
        <dbReference type="Proteomes" id="UP000664169"/>
    </source>
</evidence>
<protein>
    <submittedName>
        <fullName evidence="2">Uncharacterized protein</fullName>
    </submittedName>
</protein>
<feature type="compositionally biased region" description="Basic and acidic residues" evidence="1">
    <location>
        <begin position="76"/>
        <end position="92"/>
    </location>
</feature>
<comment type="caution">
    <text evidence="2">The sequence shown here is derived from an EMBL/GenBank/DDBJ whole genome shotgun (WGS) entry which is preliminary data.</text>
</comment>
<gene>
    <name evidence="2" type="ORF">GOMPHAMPRED_000579</name>
</gene>
<organism evidence="2 3">
    <name type="scientific">Gomphillus americanus</name>
    <dbReference type="NCBI Taxonomy" id="1940652"/>
    <lineage>
        <taxon>Eukaryota</taxon>
        <taxon>Fungi</taxon>
        <taxon>Dikarya</taxon>
        <taxon>Ascomycota</taxon>
        <taxon>Pezizomycotina</taxon>
        <taxon>Lecanoromycetes</taxon>
        <taxon>OSLEUM clade</taxon>
        <taxon>Ostropomycetidae</taxon>
        <taxon>Ostropales</taxon>
        <taxon>Graphidaceae</taxon>
        <taxon>Gomphilloideae</taxon>
        <taxon>Gomphillus</taxon>
    </lineage>
</organism>
<keyword evidence="3" id="KW-1185">Reference proteome</keyword>
<accession>A0A8H3I1P6</accession>
<feature type="region of interest" description="Disordered" evidence="1">
    <location>
        <begin position="1"/>
        <end position="140"/>
    </location>
</feature>
<dbReference type="Proteomes" id="UP000664169">
    <property type="component" value="Unassembled WGS sequence"/>
</dbReference>
<dbReference type="EMBL" id="CAJPDQ010000001">
    <property type="protein sequence ID" value="CAF9903850.1"/>
    <property type="molecule type" value="Genomic_DNA"/>
</dbReference>
<feature type="compositionally biased region" description="Basic and acidic residues" evidence="1">
    <location>
        <begin position="1"/>
        <end position="22"/>
    </location>
</feature>
<dbReference type="AlphaFoldDB" id="A0A8H3I1P6"/>